<dbReference type="AlphaFoldDB" id="A0AAD2HK46"/>
<feature type="compositionally biased region" description="Basic residues" evidence="1">
    <location>
        <begin position="275"/>
        <end position="289"/>
    </location>
</feature>
<dbReference type="EMBL" id="CAVNYO010000405">
    <property type="protein sequence ID" value="CAK5275387.1"/>
    <property type="molecule type" value="Genomic_DNA"/>
</dbReference>
<protein>
    <submittedName>
        <fullName evidence="2">Uncharacterized protein</fullName>
    </submittedName>
</protein>
<evidence type="ECO:0000256" key="1">
    <source>
        <dbReference type="SAM" id="MobiDB-lite"/>
    </source>
</evidence>
<keyword evidence="3" id="KW-1185">Reference proteome</keyword>
<evidence type="ECO:0000313" key="3">
    <source>
        <dbReference type="Proteomes" id="UP001295794"/>
    </source>
</evidence>
<evidence type="ECO:0000313" key="2">
    <source>
        <dbReference type="EMBL" id="CAK5275387.1"/>
    </source>
</evidence>
<sequence length="301" mass="32820">MSVVDEDIDNETLQAQIDLSMSFTDNLVASWIKPSAKHGKSSSSTLESELKEYMRRPPRLGVGAPLPELANSSRTADRLKSRLTDKGKKRAREEEEAEALKEDLEDVRGSSGVKKARIDPFAGNGKKKKKITAVPQKDETKSAMVLEEKPSVEERREEISERAETIMTAKKKKKRKKEEKSNTEENIALAGVPVSKLVVPLPIPSTTVAPNRSPAGTDHKTKGPSSSPTIERPSLTAATAPGHPSISITGPILNLNGPPPQSDESDVDNRDPAASKKKRRKRNKKKKKSLLAVPQDDGPTS</sequence>
<reference evidence="2" key="1">
    <citation type="submission" date="2023-11" db="EMBL/GenBank/DDBJ databases">
        <authorList>
            <person name="De Vega J J."/>
            <person name="De Vega J J."/>
        </authorList>
    </citation>
    <scope>NUCLEOTIDE SEQUENCE</scope>
</reference>
<feature type="compositionally biased region" description="Basic and acidic residues" evidence="1">
    <location>
        <begin position="98"/>
        <end position="108"/>
    </location>
</feature>
<proteinExistence type="predicted"/>
<name>A0AAD2HK46_9AGAR</name>
<feature type="compositionally biased region" description="Basic and acidic residues" evidence="1">
    <location>
        <begin position="136"/>
        <end position="164"/>
    </location>
</feature>
<comment type="caution">
    <text evidence="2">The sequence shown here is derived from an EMBL/GenBank/DDBJ whole genome shotgun (WGS) entry which is preliminary data.</text>
</comment>
<feature type="compositionally biased region" description="Basic and acidic residues" evidence="1">
    <location>
        <begin position="75"/>
        <end position="86"/>
    </location>
</feature>
<organism evidence="2 3">
    <name type="scientific">Mycena citricolor</name>
    <dbReference type="NCBI Taxonomy" id="2018698"/>
    <lineage>
        <taxon>Eukaryota</taxon>
        <taxon>Fungi</taxon>
        <taxon>Dikarya</taxon>
        <taxon>Basidiomycota</taxon>
        <taxon>Agaricomycotina</taxon>
        <taxon>Agaricomycetes</taxon>
        <taxon>Agaricomycetidae</taxon>
        <taxon>Agaricales</taxon>
        <taxon>Marasmiineae</taxon>
        <taxon>Mycenaceae</taxon>
        <taxon>Mycena</taxon>
    </lineage>
</organism>
<gene>
    <name evidence="2" type="ORF">MYCIT1_LOCUS23091</name>
</gene>
<feature type="region of interest" description="Disordered" evidence="1">
    <location>
        <begin position="33"/>
        <end position="301"/>
    </location>
</feature>
<dbReference type="Proteomes" id="UP001295794">
    <property type="component" value="Unassembled WGS sequence"/>
</dbReference>
<accession>A0AAD2HK46</accession>